<dbReference type="Proteomes" id="UP001341444">
    <property type="component" value="Unassembled WGS sequence"/>
</dbReference>
<accession>A0ABU6MNE2</accession>
<sequence>MRTFSLLKGMQVLDCNGETQGAICDICISDSGKLNSFLLKTNSFFGKLYRLPVEKVVSYGESSLSIGSLKDLERFKSGKDEYTMVHCRPLLLKMAVSPGGEQLGLLEDVYFLEGLGTIVGYELTDGFFSDITEGKKVINTVIPPKMEEAAIIVCE</sequence>
<dbReference type="InterPro" id="IPR011033">
    <property type="entry name" value="PRC_barrel-like_sf"/>
</dbReference>
<organism evidence="2 3">
    <name type="scientific">Heyndrickxia acidicola</name>
    <dbReference type="NCBI Taxonomy" id="209389"/>
    <lineage>
        <taxon>Bacteria</taxon>
        <taxon>Bacillati</taxon>
        <taxon>Bacillota</taxon>
        <taxon>Bacilli</taxon>
        <taxon>Bacillales</taxon>
        <taxon>Bacillaceae</taxon>
        <taxon>Heyndrickxia</taxon>
    </lineage>
</organism>
<dbReference type="RefSeq" id="WP_066261965.1">
    <property type="nucleotide sequence ID" value="NZ_JARMAB010000026.1"/>
</dbReference>
<evidence type="ECO:0000313" key="3">
    <source>
        <dbReference type="Proteomes" id="UP001341444"/>
    </source>
</evidence>
<name>A0ABU6MNE2_9BACI</name>
<feature type="domain" description="PRC-barrel" evidence="1">
    <location>
        <begin position="4"/>
        <end position="66"/>
    </location>
</feature>
<proteinExistence type="predicted"/>
<evidence type="ECO:0000259" key="1">
    <source>
        <dbReference type="Pfam" id="PF05239"/>
    </source>
</evidence>
<dbReference type="Gene3D" id="2.30.30.240">
    <property type="entry name" value="PRC-barrel domain"/>
    <property type="match status" value="1"/>
</dbReference>
<gene>
    <name evidence="2" type="ORF">P4T90_16955</name>
</gene>
<dbReference type="InterPro" id="IPR027275">
    <property type="entry name" value="PRC-brl_dom"/>
</dbReference>
<dbReference type="Pfam" id="PF05239">
    <property type="entry name" value="PRC"/>
    <property type="match status" value="1"/>
</dbReference>
<keyword evidence="3" id="KW-1185">Reference proteome</keyword>
<evidence type="ECO:0000313" key="2">
    <source>
        <dbReference type="EMBL" id="MED1204737.1"/>
    </source>
</evidence>
<dbReference type="SUPFAM" id="SSF50346">
    <property type="entry name" value="PRC-barrel domain"/>
    <property type="match status" value="1"/>
</dbReference>
<dbReference type="EMBL" id="JARMAB010000026">
    <property type="protein sequence ID" value="MED1204737.1"/>
    <property type="molecule type" value="Genomic_DNA"/>
</dbReference>
<reference evidence="2 3" key="1">
    <citation type="submission" date="2023-03" db="EMBL/GenBank/DDBJ databases">
        <title>Bacillus Genome Sequencing.</title>
        <authorList>
            <person name="Dunlap C."/>
        </authorList>
    </citation>
    <scope>NUCLEOTIDE SEQUENCE [LARGE SCALE GENOMIC DNA]</scope>
    <source>
        <strain evidence="2 3">B-23453</strain>
    </source>
</reference>
<comment type="caution">
    <text evidence="2">The sequence shown here is derived from an EMBL/GenBank/DDBJ whole genome shotgun (WGS) entry which is preliminary data.</text>
</comment>
<protein>
    <submittedName>
        <fullName evidence="2">PRC-barrel domain-containing protein</fullName>
    </submittedName>
</protein>